<keyword evidence="2" id="KW-1185">Reference proteome</keyword>
<reference evidence="2" key="1">
    <citation type="submission" date="2016-08" db="EMBL/GenBank/DDBJ databases">
        <authorList>
            <person name="Varghese N."/>
            <person name="Submissions Spin"/>
        </authorList>
    </citation>
    <scope>NUCLEOTIDE SEQUENCE [LARGE SCALE GENOMIC DNA]</scope>
    <source>
        <strain evidence="2">REICA_142</strain>
    </source>
</reference>
<evidence type="ECO:0000313" key="1">
    <source>
        <dbReference type="EMBL" id="SCC69654.1"/>
    </source>
</evidence>
<dbReference type="AlphaFoldDB" id="A0A1C4GNB7"/>
<gene>
    <name evidence="1" type="ORF">GA0061070_10934</name>
</gene>
<accession>A0A1C4GNB7</accession>
<organism evidence="1 2">
    <name type="scientific">Kosakonia oryziphila</name>
    <dbReference type="NCBI Taxonomy" id="1005667"/>
    <lineage>
        <taxon>Bacteria</taxon>
        <taxon>Pseudomonadati</taxon>
        <taxon>Pseudomonadota</taxon>
        <taxon>Gammaproteobacteria</taxon>
        <taxon>Enterobacterales</taxon>
        <taxon>Enterobacteriaceae</taxon>
        <taxon>Kosakonia</taxon>
    </lineage>
</organism>
<protein>
    <submittedName>
        <fullName evidence="1">Uncharacterized protein</fullName>
    </submittedName>
</protein>
<sequence>MQLILKSAQGLHINIQGDDAAGLLKISQLCELLDINYNAVRQRIFRGETVEQAITYFLNQKGGGNA</sequence>
<dbReference type="EMBL" id="FMBC01000093">
    <property type="protein sequence ID" value="SCC69654.1"/>
    <property type="molecule type" value="Genomic_DNA"/>
</dbReference>
<dbReference type="Proteomes" id="UP000198515">
    <property type="component" value="Unassembled WGS sequence"/>
</dbReference>
<evidence type="ECO:0000313" key="2">
    <source>
        <dbReference type="Proteomes" id="UP000198515"/>
    </source>
</evidence>
<dbReference type="RefSeq" id="WP_090138982.1">
    <property type="nucleotide sequence ID" value="NZ_FMBC01000093.1"/>
</dbReference>
<name>A0A1C4GNB7_9ENTR</name>
<dbReference type="OrthoDB" id="6630441at2"/>
<proteinExistence type="predicted"/>